<evidence type="ECO:0000313" key="1">
    <source>
        <dbReference type="EMBL" id="WAH36240.1"/>
    </source>
</evidence>
<evidence type="ECO:0000313" key="2">
    <source>
        <dbReference type="Proteomes" id="UP001164803"/>
    </source>
</evidence>
<dbReference type="EMBL" id="CP104064">
    <property type="protein sequence ID" value="WAH36240.1"/>
    <property type="molecule type" value="Genomic_DNA"/>
</dbReference>
<organism evidence="1 2">
    <name type="scientific">Alicyclobacillus dauci</name>
    <dbReference type="NCBI Taxonomy" id="1475485"/>
    <lineage>
        <taxon>Bacteria</taxon>
        <taxon>Bacillati</taxon>
        <taxon>Bacillota</taxon>
        <taxon>Bacilli</taxon>
        <taxon>Bacillales</taxon>
        <taxon>Alicyclobacillaceae</taxon>
        <taxon>Alicyclobacillus</taxon>
    </lineage>
</organism>
<sequence>MDARFKTHTAHMTCLRFQNPVLNRPTEFLRFLKRNKDLDFGTSEITDLEFVANDWYMSDENVEVLFRFPLTND</sequence>
<dbReference type="RefSeq" id="WP_268043563.1">
    <property type="nucleotide sequence ID" value="NZ_CP104064.1"/>
</dbReference>
<accession>A0ABY6Z044</accession>
<name>A0ABY6Z044_9BACL</name>
<reference evidence="1" key="1">
    <citation type="submission" date="2022-08" db="EMBL/GenBank/DDBJ databases">
        <title>Alicyclobacillus dauci DSM2870, complete genome.</title>
        <authorList>
            <person name="Wang Q."/>
            <person name="Cai R."/>
            <person name="Wang Z."/>
        </authorList>
    </citation>
    <scope>NUCLEOTIDE SEQUENCE</scope>
    <source>
        <strain evidence="1">DSM 28700</strain>
    </source>
</reference>
<dbReference type="Proteomes" id="UP001164803">
    <property type="component" value="Chromosome"/>
</dbReference>
<gene>
    <name evidence="1" type="ORF">NZD86_18660</name>
</gene>
<keyword evidence="2" id="KW-1185">Reference proteome</keyword>
<protein>
    <submittedName>
        <fullName evidence="1">Uncharacterized protein</fullName>
    </submittedName>
</protein>
<proteinExistence type="predicted"/>